<protein>
    <submittedName>
        <fullName evidence="1">Uncharacterized protein</fullName>
    </submittedName>
</protein>
<keyword evidence="2" id="KW-1185">Reference proteome</keyword>
<dbReference type="AlphaFoldDB" id="A0A918SGP7"/>
<reference evidence="1" key="2">
    <citation type="submission" date="2020-09" db="EMBL/GenBank/DDBJ databases">
        <authorList>
            <person name="Sun Q."/>
            <person name="Kim S."/>
        </authorList>
    </citation>
    <scope>NUCLEOTIDE SEQUENCE</scope>
    <source>
        <strain evidence="1">KCTC 12719</strain>
    </source>
</reference>
<name>A0A918SGP7_9FLAO</name>
<dbReference type="EMBL" id="BMXB01000010">
    <property type="protein sequence ID" value="GHA41655.1"/>
    <property type="molecule type" value="Genomic_DNA"/>
</dbReference>
<gene>
    <name evidence="1" type="ORF">GCM10007103_23680</name>
</gene>
<sequence length="224" mass="25460">MLEELSEEGPELKIRSETVEQQPCMNYGLVTEFNYAPEGLKINYPGIYIPEVCLTAIGPATSERIFPYENGTYEIEFVNEGVSNKGKLIVDDEKYFMELFSPVNVFVENETLFKIPENTYWGIIGYHEESSAALAQKFTDELKAENAVFEQHKDGHYGYFEIANGAMQLPELHGYWFAEPVIFRFDGELEQLKSIVADFAARHGEEVNVSLNSAKGEEIHSYSL</sequence>
<reference evidence="1" key="1">
    <citation type="journal article" date="2014" name="Int. J. Syst. Evol. Microbiol.">
        <title>Complete genome sequence of Corynebacterium casei LMG S-19264T (=DSM 44701T), isolated from a smear-ripened cheese.</title>
        <authorList>
            <consortium name="US DOE Joint Genome Institute (JGI-PGF)"/>
            <person name="Walter F."/>
            <person name="Albersmeier A."/>
            <person name="Kalinowski J."/>
            <person name="Ruckert C."/>
        </authorList>
    </citation>
    <scope>NUCLEOTIDE SEQUENCE</scope>
    <source>
        <strain evidence="1">KCTC 12719</strain>
    </source>
</reference>
<organism evidence="1 2">
    <name type="scientific">Salinimicrobium marinum</name>
    <dbReference type="NCBI Taxonomy" id="680283"/>
    <lineage>
        <taxon>Bacteria</taxon>
        <taxon>Pseudomonadati</taxon>
        <taxon>Bacteroidota</taxon>
        <taxon>Flavobacteriia</taxon>
        <taxon>Flavobacteriales</taxon>
        <taxon>Flavobacteriaceae</taxon>
        <taxon>Salinimicrobium</taxon>
    </lineage>
</organism>
<accession>A0A918SGP7</accession>
<proteinExistence type="predicted"/>
<evidence type="ECO:0000313" key="2">
    <source>
        <dbReference type="Proteomes" id="UP000610456"/>
    </source>
</evidence>
<evidence type="ECO:0000313" key="1">
    <source>
        <dbReference type="EMBL" id="GHA41655.1"/>
    </source>
</evidence>
<comment type="caution">
    <text evidence="1">The sequence shown here is derived from an EMBL/GenBank/DDBJ whole genome shotgun (WGS) entry which is preliminary data.</text>
</comment>
<dbReference type="Proteomes" id="UP000610456">
    <property type="component" value="Unassembled WGS sequence"/>
</dbReference>